<dbReference type="Pfam" id="PF25403">
    <property type="entry name" value="zf-C2H2_ZFAND2"/>
    <property type="match status" value="1"/>
</dbReference>
<dbReference type="InterPro" id="IPR000058">
    <property type="entry name" value="Znf_AN1"/>
</dbReference>
<keyword evidence="8" id="KW-1185">Reference proteome</keyword>
<dbReference type="Proteomes" id="UP000694941">
    <property type="component" value="Unplaced"/>
</dbReference>
<evidence type="ECO:0000259" key="7">
    <source>
        <dbReference type="PROSITE" id="PS51039"/>
    </source>
</evidence>
<dbReference type="RefSeq" id="XP_022244100.1">
    <property type="nucleotide sequence ID" value="XM_022388392.1"/>
</dbReference>
<evidence type="ECO:0000256" key="4">
    <source>
        <dbReference type="ARBA" id="ARBA00022833"/>
    </source>
</evidence>
<evidence type="ECO:0000256" key="3">
    <source>
        <dbReference type="ARBA" id="ARBA00022771"/>
    </source>
</evidence>
<evidence type="ECO:0000313" key="9">
    <source>
        <dbReference type="RefSeq" id="XP_022244100.1"/>
    </source>
</evidence>
<dbReference type="InterPro" id="IPR035896">
    <property type="entry name" value="AN1-like_Znf"/>
</dbReference>
<protein>
    <submittedName>
        <fullName evidence="9">AN1-type zinc finger protein 2B-like isoform X1</fullName>
    </submittedName>
</protein>
<keyword evidence="3 5" id="KW-0863">Zinc-finger</keyword>
<evidence type="ECO:0000313" key="8">
    <source>
        <dbReference type="Proteomes" id="UP000694941"/>
    </source>
</evidence>
<feature type="compositionally biased region" description="Polar residues" evidence="6">
    <location>
        <begin position="223"/>
        <end position="239"/>
    </location>
</feature>
<dbReference type="PROSITE" id="PS51039">
    <property type="entry name" value="ZF_AN1"/>
    <property type="match status" value="2"/>
</dbReference>
<dbReference type="SMART" id="SM00154">
    <property type="entry name" value="ZnF_AN1"/>
    <property type="match status" value="2"/>
</dbReference>
<feature type="domain" description="AN1-type" evidence="7">
    <location>
        <begin position="93"/>
        <end position="141"/>
    </location>
</feature>
<dbReference type="PANTHER" id="PTHR14677">
    <property type="entry name" value="ARSENITE INDUCUBLE RNA ASSOCIATED PROTEIN AIP-1-RELATED"/>
    <property type="match status" value="1"/>
</dbReference>
<name>A0ABM1SKE4_LIMPO</name>
<proteinExistence type="predicted"/>
<dbReference type="InterPro" id="IPR057357">
    <property type="entry name" value="Znf-C2H2_ZFAND2A/B"/>
</dbReference>
<feature type="region of interest" description="Disordered" evidence="6">
    <location>
        <begin position="221"/>
        <end position="275"/>
    </location>
</feature>
<evidence type="ECO:0000256" key="1">
    <source>
        <dbReference type="ARBA" id="ARBA00022723"/>
    </source>
</evidence>
<keyword evidence="2" id="KW-0677">Repeat</keyword>
<dbReference type="Gene3D" id="4.10.1110.10">
    <property type="entry name" value="AN1-like Zinc finger"/>
    <property type="match status" value="2"/>
</dbReference>
<feature type="compositionally biased region" description="Basic and acidic residues" evidence="6">
    <location>
        <begin position="253"/>
        <end position="262"/>
    </location>
</feature>
<sequence length="275" mass="30543">MEFPDLGEHCTDLTCNQLDFLPMKCDACSKIFCKDHFPYGQHNCEKAYQKDVQVPVCPLCNKPVSVKRGEPPDITVGEHIDRDCLSDPAAKRKIYTNRCSLKGCKQKELIPVICSQCKQNFCLKHRHPADHKCEGFQRTSHIISPTDISPRAAGVARTQNKLTSTNALSAWTSPTTSSGLYTPVPSRSKTNETLVTAIHIQGNLNEDEALALALQNSLSNSLETSPSQTPPNISRSPVSQEEADRQLALALTESERNHQEGQRHRRSSSYLCNIT</sequence>
<keyword evidence="4" id="KW-0862">Zinc</keyword>
<dbReference type="GeneID" id="106461432"/>
<evidence type="ECO:0000256" key="5">
    <source>
        <dbReference type="PROSITE-ProRule" id="PRU00449"/>
    </source>
</evidence>
<accession>A0ABM1SKE4</accession>
<keyword evidence="1" id="KW-0479">Metal-binding</keyword>
<evidence type="ECO:0000256" key="2">
    <source>
        <dbReference type="ARBA" id="ARBA00022737"/>
    </source>
</evidence>
<organism evidence="8 9">
    <name type="scientific">Limulus polyphemus</name>
    <name type="common">Atlantic horseshoe crab</name>
    <dbReference type="NCBI Taxonomy" id="6850"/>
    <lineage>
        <taxon>Eukaryota</taxon>
        <taxon>Metazoa</taxon>
        <taxon>Ecdysozoa</taxon>
        <taxon>Arthropoda</taxon>
        <taxon>Chelicerata</taxon>
        <taxon>Merostomata</taxon>
        <taxon>Xiphosura</taxon>
        <taxon>Limulidae</taxon>
        <taxon>Limulus</taxon>
    </lineage>
</organism>
<feature type="domain" description="AN1-type" evidence="7">
    <location>
        <begin position="4"/>
        <end position="52"/>
    </location>
</feature>
<gene>
    <name evidence="9" type="primary">LOC106461432</name>
</gene>
<reference evidence="9" key="1">
    <citation type="submission" date="2025-08" db="UniProtKB">
        <authorList>
            <consortium name="RefSeq"/>
        </authorList>
    </citation>
    <scope>IDENTIFICATION</scope>
    <source>
        <tissue evidence="9">Muscle</tissue>
    </source>
</reference>
<dbReference type="PANTHER" id="PTHR14677:SF20">
    <property type="entry name" value="ZINC FINGER AN1-TYPE CONTAINING 2A-RELATED"/>
    <property type="match status" value="1"/>
</dbReference>
<dbReference type="Pfam" id="PF01428">
    <property type="entry name" value="zf-AN1"/>
    <property type="match status" value="2"/>
</dbReference>
<evidence type="ECO:0000256" key="6">
    <source>
        <dbReference type="SAM" id="MobiDB-lite"/>
    </source>
</evidence>
<dbReference type="SUPFAM" id="SSF118310">
    <property type="entry name" value="AN1-like Zinc finger"/>
    <property type="match status" value="2"/>
</dbReference>